<evidence type="ECO:0000313" key="8">
    <source>
        <dbReference type="Proteomes" id="UP000198846"/>
    </source>
</evidence>
<dbReference type="Proteomes" id="UP000198846">
    <property type="component" value="Unassembled WGS sequence"/>
</dbReference>
<feature type="transmembrane region" description="Helical" evidence="6">
    <location>
        <begin position="379"/>
        <end position="395"/>
    </location>
</feature>
<accession>A0A1H3WE47</accession>
<dbReference type="STRING" id="283786.SAMN04487990_10345"/>
<organism evidence="7 8">
    <name type="scientific">Bizionia paragorgiae</name>
    <dbReference type="NCBI Taxonomy" id="283786"/>
    <lineage>
        <taxon>Bacteria</taxon>
        <taxon>Pseudomonadati</taxon>
        <taxon>Bacteroidota</taxon>
        <taxon>Flavobacteriia</taxon>
        <taxon>Flavobacteriales</taxon>
        <taxon>Flavobacteriaceae</taxon>
        <taxon>Bizionia</taxon>
    </lineage>
</organism>
<keyword evidence="2" id="KW-1003">Cell membrane</keyword>
<feature type="transmembrane region" description="Helical" evidence="6">
    <location>
        <begin position="401"/>
        <end position="419"/>
    </location>
</feature>
<name>A0A1H3WE47_BIZPA</name>
<evidence type="ECO:0000313" key="7">
    <source>
        <dbReference type="EMBL" id="SDZ85373.1"/>
    </source>
</evidence>
<evidence type="ECO:0000256" key="4">
    <source>
        <dbReference type="ARBA" id="ARBA00022989"/>
    </source>
</evidence>
<feature type="transmembrane region" description="Helical" evidence="6">
    <location>
        <begin position="313"/>
        <end position="331"/>
    </location>
</feature>
<dbReference type="GO" id="GO:0022857">
    <property type="term" value="F:transmembrane transporter activity"/>
    <property type="evidence" value="ECO:0007669"/>
    <property type="project" value="InterPro"/>
</dbReference>
<keyword evidence="3 6" id="KW-0812">Transmembrane</keyword>
<keyword evidence="4 6" id="KW-1133">Transmembrane helix</keyword>
<feature type="transmembrane region" description="Helical" evidence="6">
    <location>
        <begin position="121"/>
        <end position="140"/>
    </location>
</feature>
<dbReference type="PANTHER" id="PTHR42770">
    <property type="entry name" value="AMINO ACID TRANSPORTER-RELATED"/>
    <property type="match status" value="1"/>
</dbReference>
<dbReference type="PANTHER" id="PTHR42770:SF11">
    <property type="entry name" value="INNER MEMBRANE TRANSPORT PROTEIN YBAT"/>
    <property type="match status" value="1"/>
</dbReference>
<feature type="transmembrane region" description="Helical" evidence="6">
    <location>
        <begin position="178"/>
        <end position="199"/>
    </location>
</feature>
<dbReference type="Gene3D" id="1.20.1740.10">
    <property type="entry name" value="Amino acid/polyamine transporter I"/>
    <property type="match status" value="1"/>
</dbReference>
<dbReference type="InterPro" id="IPR050367">
    <property type="entry name" value="APC_superfamily"/>
</dbReference>
<keyword evidence="8" id="KW-1185">Reference proteome</keyword>
<dbReference type="InterPro" id="IPR002293">
    <property type="entry name" value="AA/rel_permease1"/>
</dbReference>
<feature type="transmembrane region" description="Helical" evidence="6">
    <location>
        <begin position="13"/>
        <end position="34"/>
    </location>
</feature>
<keyword evidence="5 6" id="KW-0472">Membrane</keyword>
<dbReference type="EMBL" id="FNQK01000003">
    <property type="protein sequence ID" value="SDZ85373.1"/>
    <property type="molecule type" value="Genomic_DNA"/>
</dbReference>
<dbReference type="RefSeq" id="WP_092132091.1">
    <property type="nucleotide sequence ID" value="NZ_FNQK01000003.1"/>
</dbReference>
<evidence type="ECO:0000256" key="3">
    <source>
        <dbReference type="ARBA" id="ARBA00022692"/>
    </source>
</evidence>
<gene>
    <name evidence="7" type="ORF">SAMN04487990_10345</name>
</gene>
<dbReference type="PIRSF" id="PIRSF006060">
    <property type="entry name" value="AA_transporter"/>
    <property type="match status" value="1"/>
</dbReference>
<evidence type="ECO:0000256" key="2">
    <source>
        <dbReference type="ARBA" id="ARBA00022475"/>
    </source>
</evidence>
<evidence type="ECO:0000256" key="1">
    <source>
        <dbReference type="ARBA" id="ARBA00004651"/>
    </source>
</evidence>
<feature type="transmembrane region" description="Helical" evidence="6">
    <location>
        <begin position="219"/>
        <end position="242"/>
    </location>
</feature>
<dbReference type="OrthoDB" id="9762947at2"/>
<dbReference type="Pfam" id="PF13520">
    <property type="entry name" value="AA_permease_2"/>
    <property type="match status" value="1"/>
</dbReference>
<feature type="transmembrane region" description="Helical" evidence="6">
    <location>
        <begin position="146"/>
        <end position="166"/>
    </location>
</feature>
<proteinExistence type="predicted"/>
<feature type="transmembrane region" description="Helical" evidence="6">
    <location>
        <begin position="337"/>
        <end position="359"/>
    </location>
</feature>
<evidence type="ECO:0000256" key="5">
    <source>
        <dbReference type="ARBA" id="ARBA00023136"/>
    </source>
</evidence>
<protein>
    <submittedName>
        <fullName evidence="7">Amino acid/polyamine/organocation transporter, APC superfamily</fullName>
    </submittedName>
</protein>
<sequence>MVELKKSLGTLRLTFYGVGTIVGAGIYTVIGAAAGQAGTDIWLSFIFAAVAASISAMSYAELSSTYPNAGAEFIFVRKAFPKIDIPSFLTGWTVAFHSSATIAAVLLAFSGYFNTFFEVPGLLISYGVLLLLALISVTGIKKSSTANIIMVSIQLLGLLILIFIGLKETGLPKAEIFQINSFSGTLAATATLFFVYTGFEHMASLGSEVKNPGKTIPRAFLLTMVITTIFYLLISFTVLNIADPLAISKVDSPLSLAASNLNAWLPVVLAVAALFATANAAFSGIISISRLLFGMAIVGELPKFMTKVNAQKVPWVTTFVVMAAVGCFLLLGDIKIVAGMSSLGALLVYVAVNIALIILRFKEPKQNRPFRVPLSIGKVPVLPILAILVSLTLIIQYDGLVYAAFVGAIIVGIILDYFLDKRPKKDVDAEKENELFKH</sequence>
<feature type="transmembrane region" description="Helical" evidence="6">
    <location>
        <begin position="89"/>
        <end position="109"/>
    </location>
</feature>
<feature type="transmembrane region" description="Helical" evidence="6">
    <location>
        <begin position="41"/>
        <end position="60"/>
    </location>
</feature>
<dbReference type="GO" id="GO:0005886">
    <property type="term" value="C:plasma membrane"/>
    <property type="evidence" value="ECO:0007669"/>
    <property type="project" value="UniProtKB-SubCell"/>
</dbReference>
<reference evidence="7 8" key="1">
    <citation type="submission" date="2016-10" db="EMBL/GenBank/DDBJ databases">
        <authorList>
            <person name="de Groot N.N."/>
        </authorList>
    </citation>
    <scope>NUCLEOTIDE SEQUENCE [LARGE SCALE GENOMIC DNA]</scope>
    <source>
        <strain evidence="7 8">DSM 23842</strain>
    </source>
</reference>
<feature type="transmembrane region" description="Helical" evidence="6">
    <location>
        <begin position="254"/>
        <end position="275"/>
    </location>
</feature>
<dbReference type="AlphaFoldDB" id="A0A1H3WE47"/>
<comment type="subcellular location">
    <subcellularLocation>
        <location evidence="1">Cell membrane</location>
        <topology evidence="1">Multi-pass membrane protein</topology>
    </subcellularLocation>
</comment>
<evidence type="ECO:0000256" key="6">
    <source>
        <dbReference type="SAM" id="Phobius"/>
    </source>
</evidence>